<reference evidence="1" key="1">
    <citation type="submission" date="2022-12" db="EMBL/GenBank/DDBJ databases">
        <title>Peptostreptococcus.</title>
        <authorList>
            <person name="Lee S.H."/>
        </authorList>
    </citation>
    <scope>NUCLEOTIDE SEQUENCE</scope>
    <source>
        <strain evidence="1">CBA3647</strain>
    </source>
</reference>
<protein>
    <submittedName>
        <fullName evidence="1">Integrase</fullName>
    </submittedName>
</protein>
<sequence length="218" mass="25108">MLEQKFSENIDNKKKLPEIEVTETESFNYDGFQVVRGEFFSHVFEPSFTLNKSKVSVNKACIRKLPDIEYVQILVNSAEKKLAVRPCLEEEKDSVKWCSSGEKKNPKQITCRIFYAKVIELMGWNPDNRYKLLGKLMKSNDEYLFIFDLNNPEIYKPKARNDGKSVISRTPSYPSSWQNQFGVTFEEHKKNLQVNIFDGVAVFGILENSNEAPSGSEV</sequence>
<dbReference type="EMBL" id="CP114052">
    <property type="protein sequence ID" value="WAW14114.1"/>
    <property type="molecule type" value="Genomic_DNA"/>
</dbReference>
<organism evidence="1 2">
    <name type="scientific">Peptostreptococcus equinus</name>
    <dbReference type="NCBI Taxonomy" id="3003601"/>
    <lineage>
        <taxon>Bacteria</taxon>
        <taxon>Bacillati</taxon>
        <taxon>Bacillota</taxon>
        <taxon>Clostridia</taxon>
        <taxon>Peptostreptococcales</taxon>
        <taxon>Peptostreptococcaceae</taxon>
        <taxon>Peptostreptococcus</taxon>
    </lineage>
</organism>
<keyword evidence="2" id="KW-1185">Reference proteome</keyword>
<accession>A0ABY7JNQ3</accession>
<proteinExistence type="predicted"/>
<gene>
    <name evidence="1" type="ORF">O0R46_05775</name>
</gene>
<dbReference type="RefSeq" id="WP_269310775.1">
    <property type="nucleotide sequence ID" value="NZ_CP114052.1"/>
</dbReference>
<evidence type="ECO:0000313" key="2">
    <source>
        <dbReference type="Proteomes" id="UP001164187"/>
    </source>
</evidence>
<name>A0ABY7JNQ3_9FIRM</name>
<dbReference type="Proteomes" id="UP001164187">
    <property type="component" value="Chromosome"/>
</dbReference>
<evidence type="ECO:0000313" key="1">
    <source>
        <dbReference type="EMBL" id="WAW14114.1"/>
    </source>
</evidence>